<dbReference type="PANTHER" id="PTHR46410">
    <property type="entry name" value="AT-RICH INTERACTIVE DOMAIN-CONTAINING PROTEIN 2"/>
    <property type="match status" value="1"/>
</dbReference>
<dbReference type="PANTHER" id="PTHR46410:SF1">
    <property type="entry name" value="AT-RICH INTERACTIVE DOMAIN-CONTAINING PROTEIN 1"/>
    <property type="match status" value="1"/>
</dbReference>
<gene>
    <name evidence="5" type="ORF">F0562_014909</name>
</gene>
<dbReference type="SMART" id="SM01014">
    <property type="entry name" value="ARID"/>
    <property type="match status" value="1"/>
</dbReference>
<dbReference type="InterPro" id="IPR001606">
    <property type="entry name" value="ARID_dom"/>
</dbReference>
<dbReference type="PROSITE" id="PS51011">
    <property type="entry name" value="ARID"/>
    <property type="match status" value="1"/>
</dbReference>
<dbReference type="Proteomes" id="UP000325577">
    <property type="component" value="Linkage Group LG6"/>
</dbReference>
<dbReference type="AlphaFoldDB" id="A0A5J4ZP34"/>
<evidence type="ECO:0000256" key="2">
    <source>
        <dbReference type="SAM" id="MobiDB-lite"/>
    </source>
</evidence>
<feature type="region of interest" description="Disordered" evidence="2">
    <location>
        <begin position="577"/>
        <end position="601"/>
    </location>
</feature>
<dbReference type="Gene3D" id="1.10.150.60">
    <property type="entry name" value="ARID DNA-binding domain"/>
    <property type="match status" value="1"/>
</dbReference>
<dbReference type="Pfam" id="PF01388">
    <property type="entry name" value="ARID"/>
    <property type="match status" value="1"/>
</dbReference>
<dbReference type="InterPro" id="IPR036431">
    <property type="entry name" value="ARID_dom_sf"/>
</dbReference>
<dbReference type="EMBL" id="CM018049">
    <property type="protein sequence ID" value="KAA8520653.1"/>
    <property type="molecule type" value="Genomic_DNA"/>
</dbReference>
<dbReference type="SMART" id="SM01189">
    <property type="entry name" value="ELM2"/>
    <property type="match status" value="1"/>
</dbReference>
<dbReference type="CDD" id="cd00167">
    <property type="entry name" value="SANT"/>
    <property type="match status" value="1"/>
</dbReference>
<evidence type="ECO:0000259" key="4">
    <source>
        <dbReference type="PROSITE" id="PS51156"/>
    </source>
</evidence>
<keyword evidence="1" id="KW-0539">Nucleus</keyword>
<protein>
    <recommendedName>
        <fullName evidence="7">ARID domain-containing protein</fullName>
    </recommendedName>
</protein>
<dbReference type="SMART" id="SM00501">
    <property type="entry name" value="BRIGHT"/>
    <property type="match status" value="1"/>
</dbReference>
<feature type="domain" description="ELM2" evidence="4">
    <location>
        <begin position="416"/>
        <end position="461"/>
    </location>
</feature>
<evidence type="ECO:0000313" key="6">
    <source>
        <dbReference type="Proteomes" id="UP000325577"/>
    </source>
</evidence>
<keyword evidence="6" id="KW-1185">Reference proteome</keyword>
<name>A0A5J4ZP34_9ASTE</name>
<evidence type="ECO:0000256" key="1">
    <source>
        <dbReference type="ARBA" id="ARBA00023242"/>
    </source>
</evidence>
<dbReference type="PROSITE" id="PS51156">
    <property type="entry name" value="ELM2"/>
    <property type="match status" value="1"/>
</dbReference>
<proteinExistence type="predicted"/>
<dbReference type="InterPro" id="IPR001005">
    <property type="entry name" value="SANT/Myb"/>
</dbReference>
<dbReference type="CDD" id="cd16100">
    <property type="entry name" value="ARID"/>
    <property type="match status" value="1"/>
</dbReference>
<accession>A0A5J4ZP34</accession>
<organism evidence="5 6">
    <name type="scientific">Nyssa sinensis</name>
    <dbReference type="NCBI Taxonomy" id="561372"/>
    <lineage>
        <taxon>Eukaryota</taxon>
        <taxon>Viridiplantae</taxon>
        <taxon>Streptophyta</taxon>
        <taxon>Embryophyta</taxon>
        <taxon>Tracheophyta</taxon>
        <taxon>Spermatophyta</taxon>
        <taxon>Magnoliopsida</taxon>
        <taxon>eudicotyledons</taxon>
        <taxon>Gunneridae</taxon>
        <taxon>Pentapetalae</taxon>
        <taxon>asterids</taxon>
        <taxon>Cornales</taxon>
        <taxon>Nyssaceae</taxon>
        <taxon>Nyssa</taxon>
    </lineage>
</organism>
<dbReference type="OrthoDB" id="1938591at2759"/>
<dbReference type="InterPro" id="IPR000949">
    <property type="entry name" value="ELM2_dom"/>
</dbReference>
<evidence type="ECO:0000259" key="3">
    <source>
        <dbReference type="PROSITE" id="PS51011"/>
    </source>
</evidence>
<dbReference type="GO" id="GO:0003677">
    <property type="term" value="F:DNA binding"/>
    <property type="evidence" value="ECO:0007669"/>
    <property type="project" value="InterPro"/>
</dbReference>
<sequence length="614" mass="70174">MASRQKPIFPSIPRWLIGWSRVTDGCALACFKTIQKLQTNEFWFDLELGAKGSVEGGEQEKLRCFWDKFIYDFLKEICESDCFRPLHPMLGDGQSVDLFKLFWIVREKGGCDTVSKNGLWDSVAEVSGLGSGVASAVKVIYIKYFDTLDRWLQRIIKVKDLKGGLLDSGADLGGFLMELESEFKGFLSQVSDQRKKDGEYPHLDLEKSDLNFTDVGKFCNGDKVWSFVGSDGGNTNVDEKKNVDEDEDTIILDSSIVKEEPSNRKRKRACHSGMLHWVIEVAKNPCDPEIGSLPERSRWRSYGSEELWKQVLLAREAMFLQRNVDSSAEQAIWQKQKMHPSMYDDPTGSEKLRHSQRLLSVKECRSLPSLKKCRARACSESSSGTQSDLEDHLDKQSDPLTADSVIGLFMEDYKRKRIPVGPLFQAKVPEWTGETYESDSKWSGTQVWPLKDGEHNKYLIERDRIGKGRQDSCGCQFSGSVECVRFHVAEKRMRVKLELGSAFNRWKFDKMGEEVALAWRKEEEKKFQAIVRSNPASMDKCFWDEICKSFPSKNREDLVSYYYNVFLLHHRGYQNRSTSSNIDSDDDETELGSSTKSPGSILCTPKKPHLIFRL</sequence>
<evidence type="ECO:0000313" key="5">
    <source>
        <dbReference type="EMBL" id="KAA8520653.1"/>
    </source>
</evidence>
<feature type="domain" description="ARID" evidence="3">
    <location>
        <begin position="60"/>
        <end position="153"/>
    </location>
</feature>
<dbReference type="SUPFAM" id="SSF46774">
    <property type="entry name" value="ARID-like"/>
    <property type="match status" value="1"/>
</dbReference>
<reference evidence="5 6" key="1">
    <citation type="submission" date="2019-09" db="EMBL/GenBank/DDBJ databases">
        <title>A chromosome-level genome assembly of the Chinese tupelo Nyssa sinensis.</title>
        <authorList>
            <person name="Yang X."/>
            <person name="Kang M."/>
            <person name="Yang Y."/>
            <person name="Xiong H."/>
            <person name="Wang M."/>
            <person name="Zhang Z."/>
            <person name="Wang Z."/>
            <person name="Wu H."/>
            <person name="Ma T."/>
            <person name="Liu J."/>
            <person name="Xi Z."/>
        </authorList>
    </citation>
    <scope>NUCLEOTIDE SEQUENCE [LARGE SCALE GENOMIC DNA]</scope>
    <source>
        <strain evidence="5">J267</strain>
        <tissue evidence="5">Leaf</tissue>
    </source>
</reference>
<evidence type="ECO:0008006" key="7">
    <source>
        <dbReference type="Google" id="ProtNLM"/>
    </source>
</evidence>